<dbReference type="AlphaFoldDB" id="A0A4Y9FV26"/>
<sequence length="126" mass="14636">MGYSVYEDRDAHDHGVSRWAGYGVPAVCDWPTCSTEINRGLGFKCERRYMETEDGEEIEEDGCGLYFCIEHLALGCVPEHDGFTPKPDTAEWEQWMLTDESWEPWRQEHPEVVAQLRQRHDLEKAS</sequence>
<evidence type="ECO:0000313" key="1">
    <source>
        <dbReference type="EMBL" id="TFU33084.1"/>
    </source>
</evidence>
<reference evidence="1 2" key="1">
    <citation type="submission" date="2019-03" db="EMBL/GenBank/DDBJ databases">
        <title>Diversity of the mouse oral microbiome.</title>
        <authorList>
            <person name="Joseph S."/>
            <person name="Aduse-Opoku J."/>
            <person name="Curtis M."/>
            <person name="Wade W."/>
            <person name="Hashim A."/>
        </authorList>
    </citation>
    <scope>NUCLEOTIDE SEQUENCE [LARGE SCALE GENOMIC DNA]</scope>
    <source>
        <strain evidence="1 2">P1012</strain>
    </source>
</reference>
<comment type="caution">
    <text evidence="1">The sequence shown here is derived from an EMBL/GenBank/DDBJ whole genome shotgun (WGS) entry which is preliminary data.</text>
</comment>
<dbReference type="Proteomes" id="UP000298358">
    <property type="component" value="Unassembled WGS sequence"/>
</dbReference>
<dbReference type="OrthoDB" id="6058474at2"/>
<name>A0A4Y9FV26_9MICO</name>
<organism evidence="1 2">
    <name type="scientific">Microbacterium paludicola</name>
    <dbReference type="NCBI Taxonomy" id="300019"/>
    <lineage>
        <taxon>Bacteria</taxon>
        <taxon>Bacillati</taxon>
        <taxon>Actinomycetota</taxon>
        <taxon>Actinomycetes</taxon>
        <taxon>Micrococcales</taxon>
        <taxon>Microbacteriaceae</taxon>
        <taxon>Microbacterium</taxon>
    </lineage>
</organism>
<evidence type="ECO:0000313" key="2">
    <source>
        <dbReference type="Proteomes" id="UP000298358"/>
    </source>
</evidence>
<protein>
    <submittedName>
        <fullName evidence="1">Uncharacterized protein</fullName>
    </submittedName>
</protein>
<proteinExistence type="predicted"/>
<dbReference type="EMBL" id="SPQB01000014">
    <property type="protein sequence ID" value="TFU33084.1"/>
    <property type="molecule type" value="Genomic_DNA"/>
</dbReference>
<gene>
    <name evidence="1" type="ORF">E4U02_07665</name>
</gene>
<accession>A0A4Y9FV26</accession>
<keyword evidence="2" id="KW-1185">Reference proteome</keyword>